<evidence type="ECO:0000313" key="2">
    <source>
        <dbReference type="EMBL" id="MDT8900803.1"/>
    </source>
</evidence>
<feature type="compositionally biased region" description="Low complexity" evidence="1">
    <location>
        <begin position="171"/>
        <end position="182"/>
    </location>
</feature>
<proteinExistence type="predicted"/>
<name>A0ABU3NVG8_9FIRM</name>
<keyword evidence="3" id="KW-1185">Reference proteome</keyword>
<reference evidence="2 3" key="1">
    <citation type="submission" date="2023-07" db="EMBL/GenBank/DDBJ databases">
        <title>The novel representative of Negativicutes class, Anaeroselena agilis gen. nov. sp. nov.</title>
        <authorList>
            <person name="Prokofeva M.I."/>
            <person name="Elcheninov A.G."/>
            <person name="Klyukina A."/>
            <person name="Kublanov I.V."/>
            <person name="Frolov E.N."/>
            <person name="Podosokorskaya O.A."/>
        </authorList>
    </citation>
    <scope>NUCLEOTIDE SEQUENCE [LARGE SCALE GENOMIC DNA]</scope>
    <source>
        <strain evidence="2 3">4137-cl</strain>
    </source>
</reference>
<feature type="compositionally biased region" description="Basic and acidic residues" evidence="1">
    <location>
        <begin position="155"/>
        <end position="169"/>
    </location>
</feature>
<evidence type="ECO:0000256" key="1">
    <source>
        <dbReference type="SAM" id="MobiDB-lite"/>
    </source>
</evidence>
<evidence type="ECO:0000313" key="3">
    <source>
        <dbReference type="Proteomes" id="UP001254848"/>
    </source>
</evidence>
<organism evidence="2 3">
    <name type="scientific">Anaeroselena agilis</name>
    <dbReference type="NCBI Taxonomy" id="3063788"/>
    <lineage>
        <taxon>Bacteria</taxon>
        <taxon>Bacillati</taxon>
        <taxon>Bacillota</taxon>
        <taxon>Negativicutes</taxon>
        <taxon>Acetonemataceae</taxon>
        <taxon>Anaeroselena</taxon>
    </lineage>
</organism>
<gene>
    <name evidence="2" type="ORF">Q4T40_06075</name>
</gene>
<dbReference type="RefSeq" id="WP_413779336.1">
    <property type="nucleotide sequence ID" value="NZ_JAUOZS010000001.1"/>
</dbReference>
<dbReference type="Proteomes" id="UP001254848">
    <property type="component" value="Unassembled WGS sequence"/>
</dbReference>
<protein>
    <submittedName>
        <fullName evidence="2">Uncharacterized protein</fullName>
    </submittedName>
</protein>
<sequence length="182" mass="19830">MFPLLRHTKILTLLMLFAFLALVAGVPGTATVAQAAGIVVIENSPEASLANLIFRILDIPVTVYEINDLKTTRSMGHGEIALAYSLAHASGYPVSHILHLRFDEKMGWGKIAKTLGVKLRSAAAKSDMILRDGNFNKDADELKIKVGFDIEEEDKPGNHKKADNDDKNNKPGKPGKNNGKNK</sequence>
<comment type="caution">
    <text evidence="2">The sequence shown here is derived from an EMBL/GenBank/DDBJ whole genome shotgun (WGS) entry which is preliminary data.</text>
</comment>
<accession>A0ABU3NVG8</accession>
<feature type="region of interest" description="Disordered" evidence="1">
    <location>
        <begin position="150"/>
        <end position="182"/>
    </location>
</feature>
<dbReference type="EMBL" id="JAUOZS010000001">
    <property type="protein sequence ID" value="MDT8900803.1"/>
    <property type="molecule type" value="Genomic_DNA"/>
</dbReference>